<proteinExistence type="predicted"/>
<evidence type="ECO:0000313" key="2">
    <source>
        <dbReference type="EMBL" id="MCQ1950117.1"/>
    </source>
</evidence>
<dbReference type="RefSeq" id="WP_255865559.1">
    <property type="nucleotide sequence ID" value="NZ_CP104263.1"/>
</dbReference>
<dbReference type="EMBL" id="JANFLP010000008">
    <property type="protein sequence ID" value="MCQ1950117.1"/>
    <property type="molecule type" value="Genomic_DNA"/>
</dbReference>
<dbReference type="InterPro" id="IPR050765">
    <property type="entry name" value="Riboflavin_Biosynth_HTPR"/>
</dbReference>
<comment type="caution">
    <text evidence="2">The sequence shown here is derived from an EMBL/GenBank/DDBJ whole genome shotgun (WGS) entry which is preliminary data.</text>
</comment>
<evidence type="ECO:0000259" key="1">
    <source>
        <dbReference type="Pfam" id="PF01872"/>
    </source>
</evidence>
<dbReference type="InterPro" id="IPR002734">
    <property type="entry name" value="RibDG_C"/>
</dbReference>
<organism evidence="2 3">
    <name type="scientific">Arthrobacter jinronghuae</name>
    <dbReference type="NCBI Taxonomy" id="2964609"/>
    <lineage>
        <taxon>Bacteria</taxon>
        <taxon>Bacillati</taxon>
        <taxon>Actinomycetota</taxon>
        <taxon>Actinomycetes</taxon>
        <taxon>Micrococcales</taxon>
        <taxon>Micrococcaceae</taxon>
        <taxon>Arthrobacter</taxon>
    </lineage>
</organism>
<dbReference type="PANTHER" id="PTHR38011:SF12">
    <property type="entry name" value="BIFUNCTIONAL DEAMINASE-REDUCTASE DOMAIN PROTEIN"/>
    <property type="match status" value="1"/>
</dbReference>
<dbReference type="SUPFAM" id="SSF53597">
    <property type="entry name" value="Dihydrofolate reductase-like"/>
    <property type="match status" value="1"/>
</dbReference>
<sequence>MVRTVYYASISLDGFTADSAPGGESAKAENDRFRVAESPANAGAVVMGAGTYARLQRQVGEGGAGAWDCPPGPVWVYTHHEFPAVPGADIMFVRGPVGEFAADIADSANGSDVWLRGADLAGQYLHHGLLDELRLMVHPVLLGQGRPLLPLAAERPALLLSARRSADGSMRLCYGFGATEEP</sequence>
<dbReference type="PANTHER" id="PTHR38011">
    <property type="entry name" value="DIHYDROFOLATE REDUCTASE FAMILY PROTEIN (AFU_ORTHOLOGUE AFUA_8G06820)"/>
    <property type="match status" value="1"/>
</dbReference>
<keyword evidence="3" id="KW-1185">Reference proteome</keyword>
<dbReference type="Pfam" id="PF01872">
    <property type="entry name" value="RibD_C"/>
    <property type="match status" value="1"/>
</dbReference>
<dbReference type="Proteomes" id="UP001206924">
    <property type="component" value="Unassembled WGS sequence"/>
</dbReference>
<dbReference type="Gene3D" id="3.40.430.10">
    <property type="entry name" value="Dihydrofolate Reductase, subunit A"/>
    <property type="match status" value="1"/>
</dbReference>
<reference evidence="2 3" key="1">
    <citation type="submission" date="2022-07" db="EMBL/GenBank/DDBJ databases">
        <title>Novel species in genus Arthrobacter.</title>
        <authorList>
            <person name="Liu Y."/>
        </authorList>
    </citation>
    <scope>NUCLEOTIDE SEQUENCE [LARGE SCALE GENOMIC DNA]</scope>
    <source>
        <strain evidence="3">zg-Y859</strain>
    </source>
</reference>
<feature type="domain" description="Bacterial bifunctional deaminase-reductase C-terminal" evidence="1">
    <location>
        <begin position="114"/>
        <end position="151"/>
    </location>
</feature>
<dbReference type="InterPro" id="IPR024072">
    <property type="entry name" value="DHFR-like_dom_sf"/>
</dbReference>
<accession>A0ABT1NR85</accession>
<name>A0ABT1NR85_9MICC</name>
<protein>
    <submittedName>
        <fullName evidence="2">Dihydrofolate reductase family protein</fullName>
    </submittedName>
</protein>
<gene>
    <name evidence="2" type="ORF">NNX28_09270</name>
</gene>
<evidence type="ECO:0000313" key="3">
    <source>
        <dbReference type="Proteomes" id="UP001206924"/>
    </source>
</evidence>